<accession>A0ABX8BMJ1</accession>
<dbReference type="InterPro" id="IPR025736">
    <property type="entry name" value="PucR_C-HTH_dom"/>
</dbReference>
<dbReference type="EMBL" id="CP074133">
    <property type="protein sequence ID" value="QUX22529.1"/>
    <property type="molecule type" value="Genomic_DNA"/>
</dbReference>
<evidence type="ECO:0000259" key="1">
    <source>
        <dbReference type="Pfam" id="PF13556"/>
    </source>
</evidence>
<proteinExistence type="predicted"/>
<dbReference type="PANTHER" id="PTHR33744:SF17">
    <property type="entry name" value="CONSERVED PROTEIN"/>
    <property type="match status" value="1"/>
</dbReference>
<evidence type="ECO:0000313" key="2">
    <source>
        <dbReference type="EMBL" id="QUX22529.1"/>
    </source>
</evidence>
<gene>
    <name evidence="2" type="ORF">KGD84_30200</name>
</gene>
<dbReference type="PANTHER" id="PTHR33744">
    <property type="entry name" value="CARBOHYDRATE DIACID REGULATOR"/>
    <property type="match status" value="1"/>
</dbReference>
<dbReference type="RefSeq" id="WP_220563744.1">
    <property type="nucleotide sequence ID" value="NZ_CP074133.1"/>
</dbReference>
<reference evidence="2 3" key="1">
    <citation type="submission" date="2021-05" db="EMBL/GenBank/DDBJ databases">
        <title>Direct Submission.</title>
        <authorList>
            <person name="Li K."/>
            <person name="Gao J."/>
        </authorList>
    </citation>
    <scope>NUCLEOTIDE SEQUENCE [LARGE SCALE GENOMIC DNA]</scope>
    <source>
        <strain evidence="2 3">Mg02</strain>
    </source>
</reference>
<dbReference type="Gene3D" id="1.10.10.2840">
    <property type="entry name" value="PucR C-terminal helix-turn-helix domain"/>
    <property type="match status" value="1"/>
</dbReference>
<feature type="domain" description="PucR C-terminal helix-turn-helix" evidence="1">
    <location>
        <begin position="443"/>
        <end position="499"/>
    </location>
</feature>
<keyword evidence="3" id="KW-1185">Reference proteome</keyword>
<evidence type="ECO:0000313" key="3">
    <source>
        <dbReference type="Proteomes" id="UP000676079"/>
    </source>
</evidence>
<protein>
    <submittedName>
        <fullName evidence="2">Helix-turn-helix domain-containing protein</fullName>
    </submittedName>
</protein>
<dbReference type="Pfam" id="PF13556">
    <property type="entry name" value="HTH_30"/>
    <property type="match status" value="1"/>
</dbReference>
<dbReference type="InterPro" id="IPR051448">
    <property type="entry name" value="CdaR-like_regulators"/>
</dbReference>
<organism evidence="2 3">
    <name type="scientific">Nocardiopsis changdeensis</name>
    <dbReference type="NCBI Taxonomy" id="2831969"/>
    <lineage>
        <taxon>Bacteria</taxon>
        <taxon>Bacillati</taxon>
        <taxon>Actinomycetota</taxon>
        <taxon>Actinomycetes</taxon>
        <taxon>Streptosporangiales</taxon>
        <taxon>Nocardiopsidaceae</taxon>
        <taxon>Nocardiopsis</taxon>
    </lineage>
</organism>
<dbReference type="InterPro" id="IPR042070">
    <property type="entry name" value="PucR_C-HTH_sf"/>
</dbReference>
<sequence length="501" mass="52896">MAEPGRTLKSLLDALDESVHGLMAAPRGLGAVVRSVTVVDDAAPLPVGTLAVVPGEEADALADRNPEGVAAVAVTGVPDGGAERLRALGLPVLSVDPRLTGKEFADLVRAVLDTPGDEPRHRDLFSLAQTVATLTGGLVSIEDSAGAVLAYSAADEGADELRRRTILGRGCPESFLAHLRAWGVNERLAAGEVVEVAERPDLGAERRLVVGVLAGGRMLGSIWVQIGDAPRPAATTRVLLGAARLAATHLMRTHGARSGGDPAELAVGLLTGAFDTDALARHLGADPGTPVSVIALALREEAGQGGWLLDRATETASVYAASYRSDALVIPACGLLYLLMPAPSGNPAPASWVRDLVTALRQNLGTPVQAALAGVAPRMSAVPSLKKVASRTLDVVRDRPELTVTSFEEVRSSVVLRELIDDLAERPHLRDVRLDGLDEEQCRSLAVYLDTFGDVTRAAELLHVHPNTLRHRIRRIRTLTGLDLDDADQRLLASLTLRARR</sequence>
<dbReference type="Proteomes" id="UP000676079">
    <property type="component" value="Chromosome"/>
</dbReference>
<name>A0ABX8BMJ1_9ACTN</name>